<protein>
    <submittedName>
        <fullName evidence="2">Uncharacterized protein</fullName>
    </submittedName>
</protein>
<evidence type="ECO:0000313" key="3">
    <source>
        <dbReference type="Proteomes" id="UP000664317"/>
    </source>
</evidence>
<reference evidence="2 3" key="1">
    <citation type="submission" date="2021-03" db="EMBL/GenBank/DDBJ databases">
        <title>novel species isolated from a fishpond in China.</title>
        <authorList>
            <person name="Lu H."/>
            <person name="Cai Z."/>
        </authorList>
    </citation>
    <scope>NUCLEOTIDE SEQUENCE [LARGE SCALE GENOMIC DNA]</scope>
    <source>
        <strain evidence="2 3">H41</strain>
    </source>
</reference>
<accession>A0ABS3BXC3</accession>
<comment type="caution">
    <text evidence="2">The sequence shown here is derived from an EMBL/GenBank/DDBJ whole genome shotgun (WGS) entry which is preliminary data.</text>
</comment>
<dbReference type="RefSeq" id="WP_206576330.1">
    <property type="nucleotide sequence ID" value="NZ_JAFKCT010000001.1"/>
</dbReference>
<dbReference type="EMBL" id="JAFKCT010000001">
    <property type="protein sequence ID" value="MBN7809527.1"/>
    <property type="molecule type" value="Genomic_DNA"/>
</dbReference>
<dbReference type="Proteomes" id="UP000664317">
    <property type="component" value="Unassembled WGS sequence"/>
</dbReference>
<name>A0ABS3BXC3_9BACT</name>
<organism evidence="2 3">
    <name type="scientific">Algoriphagus oliviformis</name>
    <dbReference type="NCBI Taxonomy" id="2811231"/>
    <lineage>
        <taxon>Bacteria</taxon>
        <taxon>Pseudomonadati</taxon>
        <taxon>Bacteroidota</taxon>
        <taxon>Cytophagia</taxon>
        <taxon>Cytophagales</taxon>
        <taxon>Cyclobacteriaceae</taxon>
        <taxon>Algoriphagus</taxon>
    </lineage>
</organism>
<proteinExistence type="predicted"/>
<gene>
    <name evidence="2" type="ORF">J0A68_01080</name>
</gene>
<feature type="region of interest" description="Disordered" evidence="1">
    <location>
        <begin position="1"/>
        <end position="45"/>
    </location>
</feature>
<evidence type="ECO:0000313" key="2">
    <source>
        <dbReference type="EMBL" id="MBN7809527.1"/>
    </source>
</evidence>
<keyword evidence="3" id="KW-1185">Reference proteome</keyword>
<sequence>MPLTSGAGNMVTVEEKMPEDGAVTPNGPMVRGDPPSGEEGTDHAM</sequence>
<evidence type="ECO:0000256" key="1">
    <source>
        <dbReference type="SAM" id="MobiDB-lite"/>
    </source>
</evidence>